<keyword evidence="2" id="KW-0560">Oxidoreductase</keyword>
<sequence length="178" mass="19431">MPDDLVLPVLRQRWSPRQFDPGHEMAPEQVEALLEAARWAPSAGNSQPWAFHVVLRDGVGWDAVLGAVAGSSRPWATQASMLVVNLAHVQVEDTDWEFSEFSVYDLGQAVAHMTIQAHAMGLGCRQFRAFDKEVLTAELAVTAHWEILTMTAVGAVPVGADRGPGAGVREPDITWPRP</sequence>
<dbReference type="Proteomes" id="UP001056455">
    <property type="component" value="Chromosome"/>
</dbReference>
<feature type="domain" description="Nitroreductase" evidence="3">
    <location>
        <begin position="10"/>
        <end position="70"/>
    </location>
</feature>
<reference evidence="4" key="1">
    <citation type="submission" date="2022-06" db="EMBL/GenBank/DDBJ databases">
        <title>Ornithinimicrobium HY1793.</title>
        <authorList>
            <person name="Huang Y."/>
        </authorList>
    </citation>
    <scope>NUCLEOTIDE SEQUENCE</scope>
    <source>
        <strain evidence="4">HY1793</strain>
    </source>
</reference>
<accession>A0ABY4YYL8</accession>
<dbReference type="InterPro" id="IPR000415">
    <property type="entry name" value="Nitroreductase-like"/>
</dbReference>
<evidence type="ECO:0000313" key="5">
    <source>
        <dbReference type="Proteomes" id="UP001056455"/>
    </source>
</evidence>
<proteinExistence type="inferred from homology"/>
<keyword evidence="5" id="KW-1185">Reference proteome</keyword>
<dbReference type="Gene3D" id="3.40.109.10">
    <property type="entry name" value="NADH Oxidase"/>
    <property type="match status" value="1"/>
</dbReference>
<dbReference type="PANTHER" id="PTHR43673">
    <property type="entry name" value="NAD(P)H NITROREDUCTASE YDGI-RELATED"/>
    <property type="match status" value="1"/>
</dbReference>
<dbReference type="InterPro" id="IPR029479">
    <property type="entry name" value="Nitroreductase"/>
</dbReference>
<dbReference type="SUPFAM" id="SSF55469">
    <property type="entry name" value="FMN-dependent nitroreductase-like"/>
    <property type="match status" value="1"/>
</dbReference>
<gene>
    <name evidence="4" type="ORF">NF556_07245</name>
</gene>
<dbReference type="EMBL" id="CP099489">
    <property type="protein sequence ID" value="USQ81438.1"/>
    <property type="molecule type" value="Genomic_DNA"/>
</dbReference>
<comment type="similarity">
    <text evidence="1">Belongs to the nitroreductase family.</text>
</comment>
<evidence type="ECO:0000313" key="4">
    <source>
        <dbReference type="EMBL" id="USQ81438.1"/>
    </source>
</evidence>
<organism evidence="4 5">
    <name type="scientific">Ornithinimicrobium faecis</name>
    <dbReference type="NCBI Taxonomy" id="2934158"/>
    <lineage>
        <taxon>Bacteria</taxon>
        <taxon>Bacillati</taxon>
        <taxon>Actinomycetota</taxon>
        <taxon>Actinomycetes</taxon>
        <taxon>Micrococcales</taxon>
        <taxon>Ornithinimicrobiaceae</taxon>
        <taxon>Ornithinimicrobium</taxon>
    </lineage>
</organism>
<evidence type="ECO:0000259" key="3">
    <source>
        <dbReference type="Pfam" id="PF00881"/>
    </source>
</evidence>
<evidence type="ECO:0000256" key="2">
    <source>
        <dbReference type="ARBA" id="ARBA00023002"/>
    </source>
</evidence>
<dbReference type="RefSeq" id="WP_252594923.1">
    <property type="nucleotide sequence ID" value="NZ_CP099489.1"/>
</dbReference>
<evidence type="ECO:0000256" key="1">
    <source>
        <dbReference type="ARBA" id="ARBA00007118"/>
    </source>
</evidence>
<dbReference type="Pfam" id="PF00881">
    <property type="entry name" value="Nitroreductase"/>
    <property type="match status" value="1"/>
</dbReference>
<name>A0ABY4YYL8_9MICO</name>
<dbReference type="PANTHER" id="PTHR43673:SF10">
    <property type="entry name" value="NADH DEHYDROGENASE_NAD(P)H NITROREDUCTASE XCC3605-RELATED"/>
    <property type="match status" value="1"/>
</dbReference>
<protein>
    <submittedName>
        <fullName evidence="4">Nitroreductase family protein</fullName>
    </submittedName>
</protein>